<accession>A0A2T7NIP8</accession>
<sequence length="297" mass="33886">MVARIRPVMMEHSVCSENEKVLHQLQDVMEYLEARKDLTMRNVLQLINDCLEKATSKKIFNKVSAEVKTESGEGESAGAGKNWSEDDEDDENIDMDYYGDDPDAAAESDSSTKEQEEEDDTTTLFSCSKASQMAVQRLTRDLRNILQQGDRYGFTAGPKGNNLFKWHVELHGIPEDTKLGRDLTVYAARYKTNPAIVLEMQFPEDYPYSPPFLRVITPRFRFLTGHITVGGSICMEMLTKSGWRPTNDIESILVQVRCEILSDPNASLDMTQANRPYTERDAREAFDRMVVRYGWNK</sequence>
<name>A0A2T7NIP8_POMCA</name>
<feature type="compositionally biased region" description="Acidic residues" evidence="1">
    <location>
        <begin position="85"/>
        <end position="106"/>
    </location>
</feature>
<organism evidence="3 4">
    <name type="scientific">Pomacea canaliculata</name>
    <name type="common">Golden apple snail</name>
    <dbReference type="NCBI Taxonomy" id="400727"/>
    <lineage>
        <taxon>Eukaryota</taxon>
        <taxon>Metazoa</taxon>
        <taxon>Spiralia</taxon>
        <taxon>Lophotrochozoa</taxon>
        <taxon>Mollusca</taxon>
        <taxon>Gastropoda</taxon>
        <taxon>Caenogastropoda</taxon>
        <taxon>Architaenioglossa</taxon>
        <taxon>Ampullarioidea</taxon>
        <taxon>Ampullariidae</taxon>
        <taxon>Pomacea</taxon>
    </lineage>
</organism>
<protein>
    <recommendedName>
        <fullName evidence="2">UBC core domain-containing protein</fullName>
    </recommendedName>
</protein>
<dbReference type="OrthoDB" id="109543at2759"/>
<keyword evidence="4" id="KW-1185">Reference proteome</keyword>
<gene>
    <name evidence="3" type="ORF">C0Q70_19219</name>
</gene>
<dbReference type="AlphaFoldDB" id="A0A2T7NIP8"/>
<comment type="caution">
    <text evidence="3">The sequence shown here is derived from an EMBL/GenBank/DDBJ whole genome shotgun (WGS) entry which is preliminary data.</text>
</comment>
<dbReference type="EMBL" id="PZQS01000012">
    <property type="protein sequence ID" value="PVD21053.1"/>
    <property type="molecule type" value="Genomic_DNA"/>
</dbReference>
<evidence type="ECO:0000313" key="3">
    <source>
        <dbReference type="EMBL" id="PVD21053.1"/>
    </source>
</evidence>
<proteinExistence type="predicted"/>
<dbReference type="STRING" id="400727.A0A2T7NIP8"/>
<evidence type="ECO:0000313" key="4">
    <source>
        <dbReference type="Proteomes" id="UP000245119"/>
    </source>
</evidence>
<dbReference type="PANTHER" id="PTHR24067">
    <property type="entry name" value="UBIQUITIN-CONJUGATING ENZYME E2"/>
    <property type="match status" value="1"/>
</dbReference>
<dbReference type="InterPro" id="IPR050113">
    <property type="entry name" value="Ub_conjugating_enzyme"/>
</dbReference>
<evidence type="ECO:0000256" key="1">
    <source>
        <dbReference type="SAM" id="MobiDB-lite"/>
    </source>
</evidence>
<feature type="region of interest" description="Disordered" evidence="1">
    <location>
        <begin position="66"/>
        <end position="123"/>
    </location>
</feature>
<dbReference type="SUPFAM" id="SSF54495">
    <property type="entry name" value="UBC-like"/>
    <property type="match status" value="1"/>
</dbReference>
<dbReference type="Pfam" id="PF00179">
    <property type="entry name" value="UQ_con"/>
    <property type="match status" value="1"/>
</dbReference>
<feature type="domain" description="UBC core" evidence="2">
    <location>
        <begin position="133"/>
        <end position="297"/>
    </location>
</feature>
<dbReference type="InterPro" id="IPR016135">
    <property type="entry name" value="UBQ-conjugating_enzyme/RWD"/>
</dbReference>
<dbReference type="CDD" id="cd23802">
    <property type="entry name" value="UBCc_UBE2Q"/>
    <property type="match status" value="1"/>
</dbReference>
<dbReference type="Proteomes" id="UP000245119">
    <property type="component" value="Linkage Group LG12"/>
</dbReference>
<reference evidence="3 4" key="1">
    <citation type="submission" date="2018-04" db="EMBL/GenBank/DDBJ databases">
        <title>The genome of golden apple snail Pomacea canaliculata provides insight into stress tolerance and invasive adaptation.</title>
        <authorList>
            <person name="Liu C."/>
            <person name="Liu B."/>
            <person name="Ren Y."/>
            <person name="Zhang Y."/>
            <person name="Wang H."/>
            <person name="Li S."/>
            <person name="Jiang F."/>
            <person name="Yin L."/>
            <person name="Zhang G."/>
            <person name="Qian W."/>
            <person name="Fan W."/>
        </authorList>
    </citation>
    <scope>NUCLEOTIDE SEQUENCE [LARGE SCALE GENOMIC DNA]</scope>
    <source>
        <strain evidence="3">SZHN2017</strain>
        <tissue evidence="3">Muscle</tissue>
    </source>
</reference>
<dbReference type="PROSITE" id="PS50127">
    <property type="entry name" value="UBC_2"/>
    <property type="match status" value="1"/>
</dbReference>
<dbReference type="InterPro" id="IPR000608">
    <property type="entry name" value="UBC"/>
</dbReference>
<dbReference type="SMART" id="SM00212">
    <property type="entry name" value="UBCc"/>
    <property type="match status" value="1"/>
</dbReference>
<dbReference type="Gene3D" id="3.10.110.10">
    <property type="entry name" value="Ubiquitin Conjugating Enzyme"/>
    <property type="match status" value="1"/>
</dbReference>
<evidence type="ECO:0000259" key="2">
    <source>
        <dbReference type="PROSITE" id="PS50127"/>
    </source>
</evidence>